<organism evidence="3">
    <name type="scientific">Oikopleura dioica</name>
    <name type="common">Tunicate</name>
    <dbReference type="NCBI Taxonomy" id="34765"/>
    <lineage>
        <taxon>Eukaryota</taxon>
        <taxon>Metazoa</taxon>
        <taxon>Chordata</taxon>
        <taxon>Tunicata</taxon>
        <taxon>Appendicularia</taxon>
        <taxon>Copelata</taxon>
        <taxon>Oikopleuridae</taxon>
        <taxon>Oikopleura</taxon>
    </lineage>
</organism>
<feature type="region of interest" description="Disordered" evidence="2">
    <location>
        <begin position="1"/>
        <end position="149"/>
    </location>
</feature>
<evidence type="ECO:0000313" key="3">
    <source>
        <dbReference type="EMBL" id="CBY10174.1"/>
    </source>
</evidence>
<accession>E4XI53</accession>
<protein>
    <submittedName>
        <fullName evidence="3">Uncharacterized protein</fullName>
    </submittedName>
</protein>
<keyword evidence="1" id="KW-0175">Coiled coil</keyword>
<dbReference type="AlphaFoldDB" id="E4XI53"/>
<feature type="region of interest" description="Disordered" evidence="2">
    <location>
        <begin position="689"/>
        <end position="750"/>
    </location>
</feature>
<dbReference type="Proteomes" id="UP000001307">
    <property type="component" value="Unassembled WGS sequence"/>
</dbReference>
<evidence type="ECO:0000256" key="2">
    <source>
        <dbReference type="SAM" id="MobiDB-lite"/>
    </source>
</evidence>
<feature type="coiled-coil region" evidence="1">
    <location>
        <begin position="640"/>
        <end position="688"/>
    </location>
</feature>
<feature type="compositionally biased region" description="Basic and acidic residues" evidence="2">
    <location>
        <begin position="112"/>
        <end position="122"/>
    </location>
</feature>
<keyword evidence="4" id="KW-1185">Reference proteome</keyword>
<dbReference type="EMBL" id="FN653053">
    <property type="protein sequence ID" value="CBY10174.1"/>
    <property type="molecule type" value="Genomic_DNA"/>
</dbReference>
<feature type="compositionally biased region" description="Low complexity" evidence="2">
    <location>
        <begin position="102"/>
        <end position="111"/>
    </location>
</feature>
<feature type="compositionally biased region" description="Polar residues" evidence="2">
    <location>
        <begin position="42"/>
        <end position="64"/>
    </location>
</feature>
<sequence>MSDSSMTRAQKIAAAFGAPAPNVRKQSDQGGQNTRYKKENIKQVTKQTRQLQNQTQPLNQSTQKVVVPQHAYRMGNESYRPQNSQQQRFFGNRGRSTERRNGGASRRNGNSRGRDQQRRPQRTDQAWITPRNQEDHGLGEEETLVTDPDEDQFQERRYFKVDAAQKLYTYDVPQDREESYGIEFKYISEEGAITRGDVYISFKPEYQNGGASNVEIRDNLSNQNVLMKSYQHNSPPTRHHPILDDRFRIVKNVFGIENWAEYYCSENGFFTTWRNKNGEEQGIFKDPKLAPIIIPNSPIFPEEWQGKPWKNQLLLNVGKETFRETLNYLNIRLEQGSICGVETVYYYSGSELEEEDGTEGTIKKWDVDGDANLSGTDIVICGVTFNNNWAFLAVLYFGAGMFSKAEVGRHFMNAQQFVAAYINQKTFDGNQTSEWAPYLNIERLQAVVYKMLNFGMTIIRECSHFVSIQEQIKIRRIGVISLTELMGPNTELMRNLAFPTAQIKLTYQRHCNGYGNRFLPMRANDRRGFHDAWRLINQQEEIWSGEPLKMKDQCESITKNMAEMALTGEIGFTTGSSIAILNNIDRQKLKTMDKAVDRNTNPQYLDKIKGKKSYQEHHAEMTLNTPKAQTLIQQAIDERLGELNKLLQATQKKMELQDEKIKQQNEALKQLQIENRAKALEIEKLGKRQAEDMDIGSPFQPSIRTLRSPSKEPPRKKPTQPTGTTITSLTQITTDPQNFASQSKDNSGKV</sequence>
<evidence type="ECO:0000313" key="4">
    <source>
        <dbReference type="Proteomes" id="UP000001307"/>
    </source>
</evidence>
<gene>
    <name evidence="3" type="ORF">GSOID_T00011107001</name>
</gene>
<dbReference type="InParanoid" id="E4XI53"/>
<feature type="compositionally biased region" description="Acidic residues" evidence="2">
    <location>
        <begin position="140"/>
        <end position="149"/>
    </location>
</feature>
<name>E4XI53_OIKDI</name>
<reference evidence="3" key="1">
    <citation type="journal article" date="2010" name="Science">
        <title>Plasticity of animal genome architecture unmasked by rapid evolution of a pelagic tunicate.</title>
        <authorList>
            <person name="Denoeud F."/>
            <person name="Henriet S."/>
            <person name="Mungpakdee S."/>
            <person name="Aury J.M."/>
            <person name="Da Silva C."/>
            <person name="Brinkmann H."/>
            <person name="Mikhaleva J."/>
            <person name="Olsen L.C."/>
            <person name="Jubin C."/>
            <person name="Canestro C."/>
            <person name="Bouquet J.M."/>
            <person name="Danks G."/>
            <person name="Poulain J."/>
            <person name="Campsteijn C."/>
            <person name="Adamski M."/>
            <person name="Cross I."/>
            <person name="Yadetie F."/>
            <person name="Muffato M."/>
            <person name="Louis A."/>
            <person name="Butcher S."/>
            <person name="Tsagkogeorga G."/>
            <person name="Konrad A."/>
            <person name="Singh S."/>
            <person name="Jensen M.F."/>
            <person name="Cong E.H."/>
            <person name="Eikeseth-Otteraa H."/>
            <person name="Noel B."/>
            <person name="Anthouard V."/>
            <person name="Porcel B.M."/>
            <person name="Kachouri-Lafond R."/>
            <person name="Nishino A."/>
            <person name="Ugolini M."/>
            <person name="Chourrout P."/>
            <person name="Nishida H."/>
            <person name="Aasland R."/>
            <person name="Huzurbazar S."/>
            <person name="Westhof E."/>
            <person name="Delsuc F."/>
            <person name="Lehrach H."/>
            <person name="Reinhardt R."/>
            <person name="Weissenbach J."/>
            <person name="Roy S.W."/>
            <person name="Artiguenave F."/>
            <person name="Postlethwait J.H."/>
            <person name="Manak J.R."/>
            <person name="Thompson E.M."/>
            <person name="Jaillon O."/>
            <person name="Du Pasquier L."/>
            <person name="Boudinot P."/>
            <person name="Liberles D.A."/>
            <person name="Volff J.N."/>
            <person name="Philippe H."/>
            <person name="Lenhard B."/>
            <person name="Roest Crollius H."/>
            <person name="Wincker P."/>
            <person name="Chourrout D."/>
        </authorList>
    </citation>
    <scope>NUCLEOTIDE SEQUENCE [LARGE SCALE GENOMIC DNA]</scope>
</reference>
<proteinExistence type="predicted"/>
<feature type="compositionally biased region" description="Polar residues" evidence="2">
    <location>
        <begin position="79"/>
        <end position="89"/>
    </location>
</feature>
<feature type="compositionally biased region" description="Polar residues" evidence="2">
    <location>
        <begin position="735"/>
        <end position="750"/>
    </location>
</feature>
<feature type="compositionally biased region" description="Low complexity" evidence="2">
    <location>
        <begin position="719"/>
        <end position="734"/>
    </location>
</feature>
<evidence type="ECO:0000256" key="1">
    <source>
        <dbReference type="SAM" id="Coils"/>
    </source>
</evidence>